<accession>X1KN63</accession>
<dbReference type="InterPro" id="IPR036881">
    <property type="entry name" value="Glyco_hydro_3_C_sf"/>
</dbReference>
<dbReference type="Gene3D" id="2.60.120.200">
    <property type="match status" value="1"/>
</dbReference>
<dbReference type="AlphaFoldDB" id="X1KN63"/>
<reference evidence="3" key="1">
    <citation type="journal article" date="2014" name="Front. Microbiol.">
        <title>High frequency of phylogenetically diverse reductive dehalogenase-homologous genes in deep subseafloor sedimentary metagenomes.</title>
        <authorList>
            <person name="Kawai M."/>
            <person name="Futagami T."/>
            <person name="Toyoda A."/>
            <person name="Takaki Y."/>
            <person name="Nishi S."/>
            <person name="Hori S."/>
            <person name="Arai W."/>
            <person name="Tsubouchi T."/>
            <person name="Morono Y."/>
            <person name="Uchiyama I."/>
            <person name="Ito T."/>
            <person name="Fujiyama A."/>
            <person name="Inagaki F."/>
            <person name="Takami H."/>
        </authorList>
    </citation>
    <scope>NUCLEOTIDE SEQUENCE</scope>
    <source>
        <strain evidence="3">Expedition CK06-06</strain>
    </source>
</reference>
<dbReference type="Pfam" id="PF01915">
    <property type="entry name" value="Glyco_hydro_3_C"/>
    <property type="match status" value="1"/>
</dbReference>
<name>X1KN63_9ZZZZ</name>
<dbReference type="SUPFAM" id="SSF49899">
    <property type="entry name" value="Concanavalin A-like lectins/glucanases"/>
    <property type="match status" value="1"/>
</dbReference>
<dbReference type="SUPFAM" id="SSF52279">
    <property type="entry name" value="Beta-D-glucan exohydrolase, C-terminal domain"/>
    <property type="match status" value="1"/>
</dbReference>
<feature type="domain" description="Glycoside hydrolase family 3 C-terminal" evidence="2">
    <location>
        <begin position="12"/>
        <end position="90"/>
    </location>
</feature>
<dbReference type="InterPro" id="IPR013783">
    <property type="entry name" value="Ig-like_fold"/>
</dbReference>
<dbReference type="GO" id="GO:0005975">
    <property type="term" value="P:carbohydrate metabolic process"/>
    <property type="evidence" value="ECO:0007669"/>
    <property type="project" value="InterPro"/>
</dbReference>
<dbReference type="Gene3D" id="2.60.40.10">
    <property type="entry name" value="Immunoglobulins"/>
    <property type="match status" value="2"/>
</dbReference>
<organism evidence="3">
    <name type="scientific">marine sediment metagenome</name>
    <dbReference type="NCBI Taxonomy" id="412755"/>
    <lineage>
        <taxon>unclassified sequences</taxon>
        <taxon>metagenomes</taxon>
        <taxon>ecological metagenomes</taxon>
    </lineage>
</organism>
<sequence length="398" mass="43223">NDIILFPYPPGPQMVRAIHETGTPIVAYYDVSNGGPYPIPDIAENSDAILAHFMPEGPVGMVLAEALTGEFTPSGKLPMQIPRSMDQVRYGQREDMPWDIEDPLFGVTPDQVPKFECENLQVSKTEVDAGEPFTVSALVTNTGTLKAYADGELIGSEPVAVPADESLCVSFTLRLYEAGPHEVTIENMPPKTVTVTAKPAEFEYSGLEVILGPEGDNITATALARNTGSYEMTENVKFYVDAEVVDSKLVTLGLGENIAVSFPYEFVDSGIYWVGIDNMEPTKVEVPGVLGIPGMVLKLSFDEGVGDVAQDASGHGNDGMLVDGPEWADGKISKALKFDGVDDYVKVPDDESFHTTKFTIAFWYMENSDRSGCVGRPIPAYTGYKPGLWVYPVDGFHR</sequence>
<dbReference type="InterPro" id="IPR013320">
    <property type="entry name" value="ConA-like_dom_sf"/>
</dbReference>
<gene>
    <name evidence="3" type="ORF">S06H3_15216</name>
</gene>
<keyword evidence="1" id="KW-0378">Hydrolase</keyword>
<evidence type="ECO:0000313" key="3">
    <source>
        <dbReference type="EMBL" id="GAI08512.1"/>
    </source>
</evidence>
<evidence type="ECO:0000256" key="1">
    <source>
        <dbReference type="ARBA" id="ARBA00022801"/>
    </source>
</evidence>
<dbReference type="InterPro" id="IPR002772">
    <property type="entry name" value="Glyco_hydro_3_C"/>
</dbReference>
<feature type="non-terminal residue" evidence="3">
    <location>
        <position position="398"/>
    </location>
</feature>
<comment type="caution">
    <text evidence="3">The sequence shown here is derived from an EMBL/GenBank/DDBJ whole genome shotgun (WGS) entry which is preliminary data.</text>
</comment>
<protein>
    <recommendedName>
        <fullName evidence="2">Glycoside hydrolase family 3 C-terminal domain-containing protein</fullName>
    </recommendedName>
</protein>
<dbReference type="GO" id="GO:0004553">
    <property type="term" value="F:hydrolase activity, hydrolyzing O-glycosyl compounds"/>
    <property type="evidence" value="ECO:0007669"/>
    <property type="project" value="InterPro"/>
</dbReference>
<feature type="non-terminal residue" evidence="3">
    <location>
        <position position="1"/>
    </location>
</feature>
<evidence type="ECO:0000259" key="2">
    <source>
        <dbReference type="Pfam" id="PF01915"/>
    </source>
</evidence>
<dbReference type="Gene3D" id="3.40.50.1700">
    <property type="entry name" value="Glycoside hydrolase family 3 C-terminal domain"/>
    <property type="match status" value="1"/>
</dbReference>
<proteinExistence type="predicted"/>
<dbReference type="EMBL" id="BARV01007476">
    <property type="protein sequence ID" value="GAI08512.1"/>
    <property type="molecule type" value="Genomic_DNA"/>
</dbReference>